<dbReference type="Proteomes" id="UP000302163">
    <property type="component" value="Chromosome"/>
</dbReference>
<evidence type="ECO:0000256" key="3">
    <source>
        <dbReference type="ARBA" id="ARBA00023125"/>
    </source>
</evidence>
<comment type="similarity">
    <text evidence="1">Belongs to the LysR transcriptional regulatory family.</text>
</comment>
<dbReference type="AlphaFoldDB" id="A0A4P8YG59"/>
<dbReference type="EMBL" id="CP040428">
    <property type="protein sequence ID" value="QCT18863.1"/>
    <property type="molecule type" value="Genomic_DNA"/>
</dbReference>
<evidence type="ECO:0000256" key="1">
    <source>
        <dbReference type="ARBA" id="ARBA00009437"/>
    </source>
</evidence>
<evidence type="ECO:0000313" key="7">
    <source>
        <dbReference type="Proteomes" id="UP000302163"/>
    </source>
</evidence>
<accession>A0A4P8YG59</accession>
<keyword evidence="4" id="KW-0804">Transcription</keyword>
<dbReference type="FunFam" id="1.10.10.10:FF:000001">
    <property type="entry name" value="LysR family transcriptional regulator"/>
    <property type="match status" value="1"/>
</dbReference>
<reference evidence="6 7" key="1">
    <citation type="submission" date="2019-05" db="EMBL/GenBank/DDBJ databases">
        <title>Complete genome sequence of Izhakiella calystegiae KSNA2, an endophyte isolated from beach morning glory (Calystegia soldanella).</title>
        <authorList>
            <person name="Jiang L."/>
            <person name="Jeong J.C."/>
            <person name="Kim C.Y."/>
            <person name="Kim D.H."/>
            <person name="Kim S.W."/>
            <person name="Lee j."/>
        </authorList>
    </citation>
    <scope>NUCLEOTIDE SEQUENCE [LARGE SCALE GENOMIC DNA]</scope>
    <source>
        <strain evidence="6 7">KSNA2</strain>
    </source>
</reference>
<name>A0A4P8YG59_9ENTR</name>
<dbReference type="Gene3D" id="1.10.10.10">
    <property type="entry name" value="Winged helix-like DNA-binding domain superfamily/Winged helix DNA-binding domain"/>
    <property type="match status" value="1"/>
</dbReference>
<dbReference type="PANTHER" id="PTHR30537:SF1">
    <property type="entry name" value="HTH-TYPE TRANSCRIPTIONAL REGULATOR PGRR"/>
    <property type="match status" value="1"/>
</dbReference>
<dbReference type="GO" id="GO:0006351">
    <property type="term" value="P:DNA-templated transcription"/>
    <property type="evidence" value="ECO:0007669"/>
    <property type="project" value="TreeGrafter"/>
</dbReference>
<dbReference type="SUPFAM" id="SSF53850">
    <property type="entry name" value="Periplasmic binding protein-like II"/>
    <property type="match status" value="1"/>
</dbReference>
<dbReference type="KEGG" id="izh:FEM41_03950"/>
<dbReference type="PANTHER" id="PTHR30537">
    <property type="entry name" value="HTH-TYPE TRANSCRIPTIONAL REGULATOR"/>
    <property type="match status" value="1"/>
</dbReference>
<gene>
    <name evidence="6" type="ORF">FEM41_03950</name>
</gene>
<keyword evidence="2" id="KW-0805">Transcription regulation</keyword>
<evidence type="ECO:0000313" key="6">
    <source>
        <dbReference type="EMBL" id="QCT18863.1"/>
    </source>
</evidence>
<dbReference type="Pfam" id="PF03466">
    <property type="entry name" value="LysR_substrate"/>
    <property type="match status" value="1"/>
</dbReference>
<dbReference type="InterPro" id="IPR036390">
    <property type="entry name" value="WH_DNA-bd_sf"/>
</dbReference>
<sequence length="298" mass="33940">MRGNEFAELQAFVCITEQGSFVRAAERLQVSPSALSQTIKGLEARLGVRLFHRTTRRVGMTQAGERLLKRLKPAFAEIESAITDTTELGEQPRGKLRLHTFRVGYQLYLEPLLAAFAETCPEIELDLTLDDHPVDMIESGFDGAIRLGELLEQDMVAIPLGPMLRHCVVASPDYVARYGKPRTPSELHQHRCINWRWPGQIHPYQWEFQRDSGWFRVAVNGPLIVNDLRAMLDAAVNGVGIAFSVEAWATPLIREGRLVTMLEPWCAPFDGFYFCYPRQRHHLAAMRAFIDFLKQHVR</sequence>
<keyword evidence="7" id="KW-1185">Reference proteome</keyword>
<dbReference type="OrthoDB" id="9813056at2"/>
<dbReference type="GO" id="GO:0043565">
    <property type="term" value="F:sequence-specific DNA binding"/>
    <property type="evidence" value="ECO:0007669"/>
    <property type="project" value="TreeGrafter"/>
</dbReference>
<feature type="domain" description="HTH lysR-type" evidence="5">
    <location>
        <begin position="4"/>
        <end position="61"/>
    </location>
</feature>
<dbReference type="Gene3D" id="3.40.190.290">
    <property type="match status" value="1"/>
</dbReference>
<evidence type="ECO:0000256" key="2">
    <source>
        <dbReference type="ARBA" id="ARBA00023015"/>
    </source>
</evidence>
<dbReference type="PRINTS" id="PR00039">
    <property type="entry name" value="HTHLYSR"/>
</dbReference>
<proteinExistence type="inferred from homology"/>
<organism evidence="6 7">
    <name type="scientific">Jejubacter calystegiae</name>
    <dbReference type="NCBI Taxonomy" id="2579935"/>
    <lineage>
        <taxon>Bacteria</taxon>
        <taxon>Pseudomonadati</taxon>
        <taxon>Pseudomonadota</taxon>
        <taxon>Gammaproteobacteria</taxon>
        <taxon>Enterobacterales</taxon>
        <taxon>Enterobacteriaceae</taxon>
        <taxon>Jejubacter</taxon>
    </lineage>
</organism>
<dbReference type="GO" id="GO:0003700">
    <property type="term" value="F:DNA-binding transcription factor activity"/>
    <property type="evidence" value="ECO:0007669"/>
    <property type="project" value="InterPro"/>
</dbReference>
<keyword evidence="3" id="KW-0238">DNA-binding</keyword>
<dbReference type="InterPro" id="IPR058163">
    <property type="entry name" value="LysR-type_TF_proteobact-type"/>
</dbReference>
<dbReference type="SUPFAM" id="SSF46785">
    <property type="entry name" value="Winged helix' DNA-binding domain"/>
    <property type="match status" value="1"/>
</dbReference>
<dbReference type="InterPro" id="IPR036388">
    <property type="entry name" value="WH-like_DNA-bd_sf"/>
</dbReference>
<evidence type="ECO:0000256" key="4">
    <source>
        <dbReference type="ARBA" id="ARBA00023163"/>
    </source>
</evidence>
<dbReference type="RefSeq" id="WP_138094651.1">
    <property type="nucleotide sequence ID" value="NZ_CP040428.1"/>
</dbReference>
<protein>
    <submittedName>
        <fullName evidence="6">LysR family transcriptional regulator</fullName>
    </submittedName>
</protein>
<dbReference type="InterPro" id="IPR005119">
    <property type="entry name" value="LysR_subst-bd"/>
</dbReference>
<dbReference type="InterPro" id="IPR000847">
    <property type="entry name" value="LysR_HTH_N"/>
</dbReference>
<dbReference type="CDD" id="cd08474">
    <property type="entry name" value="PBP2_CrgA_like_5"/>
    <property type="match status" value="1"/>
</dbReference>
<dbReference type="PROSITE" id="PS50931">
    <property type="entry name" value="HTH_LYSR"/>
    <property type="match status" value="1"/>
</dbReference>
<evidence type="ECO:0000259" key="5">
    <source>
        <dbReference type="PROSITE" id="PS50931"/>
    </source>
</evidence>
<dbReference type="Pfam" id="PF00126">
    <property type="entry name" value="HTH_1"/>
    <property type="match status" value="1"/>
</dbReference>